<accession>A0AAJ0HN20</accession>
<evidence type="ECO:0000313" key="3">
    <source>
        <dbReference type="Proteomes" id="UP001275084"/>
    </source>
</evidence>
<dbReference type="AlphaFoldDB" id="A0AAJ0HN20"/>
<evidence type="ECO:0000313" key="2">
    <source>
        <dbReference type="EMBL" id="KAK3357875.1"/>
    </source>
</evidence>
<sequence length="172" mass="18473">MDRAANQSTSTRMYLVRHAVGLGLIGLIAHKVSTVATCTMLAECCTLDCVQPDYCERTVPHLHMAGRRQPRGRQSTRTVERGGRCGRWKARGRQTTPDAPRSGILGCGGGHPSAAVFSTERAASRVPGRNDGRRAAARGVTANRARGALANGARAQRRSRTVMHRGGTLRST</sequence>
<dbReference type="Proteomes" id="UP001275084">
    <property type="component" value="Unassembled WGS sequence"/>
</dbReference>
<reference evidence="2" key="1">
    <citation type="journal article" date="2023" name="Mol. Phylogenet. Evol.">
        <title>Genome-scale phylogeny and comparative genomics of the fungal order Sordariales.</title>
        <authorList>
            <person name="Hensen N."/>
            <person name="Bonometti L."/>
            <person name="Westerberg I."/>
            <person name="Brannstrom I.O."/>
            <person name="Guillou S."/>
            <person name="Cros-Aarteil S."/>
            <person name="Calhoun S."/>
            <person name="Haridas S."/>
            <person name="Kuo A."/>
            <person name="Mondo S."/>
            <person name="Pangilinan J."/>
            <person name="Riley R."/>
            <person name="LaButti K."/>
            <person name="Andreopoulos B."/>
            <person name="Lipzen A."/>
            <person name="Chen C."/>
            <person name="Yan M."/>
            <person name="Daum C."/>
            <person name="Ng V."/>
            <person name="Clum A."/>
            <person name="Steindorff A."/>
            <person name="Ohm R.A."/>
            <person name="Martin F."/>
            <person name="Silar P."/>
            <person name="Natvig D.O."/>
            <person name="Lalanne C."/>
            <person name="Gautier V."/>
            <person name="Ament-Velasquez S.L."/>
            <person name="Kruys A."/>
            <person name="Hutchinson M.I."/>
            <person name="Powell A.J."/>
            <person name="Barry K."/>
            <person name="Miller A.N."/>
            <person name="Grigoriev I.V."/>
            <person name="Debuchy R."/>
            <person name="Gladieux P."/>
            <person name="Hiltunen Thoren M."/>
            <person name="Johannesson H."/>
        </authorList>
    </citation>
    <scope>NUCLEOTIDE SEQUENCE</scope>
    <source>
        <strain evidence="2">CBS 955.72</strain>
    </source>
</reference>
<reference evidence="2" key="2">
    <citation type="submission" date="2023-06" db="EMBL/GenBank/DDBJ databases">
        <authorList>
            <consortium name="Lawrence Berkeley National Laboratory"/>
            <person name="Haridas S."/>
            <person name="Hensen N."/>
            <person name="Bonometti L."/>
            <person name="Westerberg I."/>
            <person name="Brannstrom I.O."/>
            <person name="Guillou S."/>
            <person name="Cros-Aarteil S."/>
            <person name="Calhoun S."/>
            <person name="Kuo A."/>
            <person name="Mondo S."/>
            <person name="Pangilinan J."/>
            <person name="Riley R."/>
            <person name="Labutti K."/>
            <person name="Andreopoulos B."/>
            <person name="Lipzen A."/>
            <person name="Chen C."/>
            <person name="Yanf M."/>
            <person name="Daum C."/>
            <person name="Ng V."/>
            <person name="Clum A."/>
            <person name="Steindorff A."/>
            <person name="Ohm R."/>
            <person name="Martin F."/>
            <person name="Silar P."/>
            <person name="Natvig D."/>
            <person name="Lalanne C."/>
            <person name="Gautier V."/>
            <person name="Ament-Velasquez S.L."/>
            <person name="Kruys A."/>
            <person name="Hutchinson M.I."/>
            <person name="Powell A.J."/>
            <person name="Barry K."/>
            <person name="Miller A.N."/>
            <person name="Grigoriev I.V."/>
            <person name="Debuchy R."/>
            <person name="Gladieux P."/>
            <person name="Thoren M.H."/>
            <person name="Johannesson H."/>
        </authorList>
    </citation>
    <scope>NUCLEOTIDE SEQUENCE</scope>
    <source>
        <strain evidence="2">CBS 955.72</strain>
    </source>
</reference>
<dbReference type="EMBL" id="JAUIQD010000003">
    <property type="protein sequence ID" value="KAK3357875.1"/>
    <property type="molecule type" value="Genomic_DNA"/>
</dbReference>
<protein>
    <submittedName>
        <fullName evidence="2">Uncharacterized protein</fullName>
    </submittedName>
</protein>
<keyword evidence="3" id="KW-1185">Reference proteome</keyword>
<name>A0AAJ0HN20_9PEZI</name>
<feature type="region of interest" description="Disordered" evidence="1">
    <location>
        <begin position="66"/>
        <end position="107"/>
    </location>
</feature>
<evidence type="ECO:0000256" key="1">
    <source>
        <dbReference type="SAM" id="MobiDB-lite"/>
    </source>
</evidence>
<comment type="caution">
    <text evidence="2">The sequence shown here is derived from an EMBL/GenBank/DDBJ whole genome shotgun (WGS) entry which is preliminary data.</text>
</comment>
<organism evidence="2 3">
    <name type="scientific">Lasiosphaeria hispida</name>
    <dbReference type="NCBI Taxonomy" id="260671"/>
    <lineage>
        <taxon>Eukaryota</taxon>
        <taxon>Fungi</taxon>
        <taxon>Dikarya</taxon>
        <taxon>Ascomycota</taxon>
        <taxon>Pezizomycotina</taxon>
        <taxon>Sordariomycetes</taxon>
        <taxon>Sordariomycetidae</taxon>
        <taxon>Sordariales</taxon>
        <taxon>Lasiosphaeriaceae</taxon>
        <taxon>Lasiosphaeria</taxon>
    </lineage>
</organism>
<proteinExistence type="predicted"/>
<feature type="region of interest" description="Disordered" evidence="1">
    <location>
        <begin position="147"/>
        <end position="172"/>
    </location>
</feature>
<gene>
    <name evidence="2" type="ORF">B0T25DRAFT_173513</name>
</gene>